<proteinExistence type="predicted"/>
<name>A0A4S4EXI2_CAMSN</name>
<evidence type="ECO:0000313" key="1">
    <source>
        <dbReference type="EMBL" id="THG21126.1"/>
    </source>
</evidence>
<dbReference type="STRING" id="542762.A0A4S4EXI2"/>
<keyword evidence="2" id="KW-1185">Reference proteome</keyword>
<evidence type="ECO:0000313" key="2">
    <source>
        <dbReference type="Proteomes" id="UP000306102"/>
    </source>
</evidence>
<dbReference type="EMBL" id="SDRB02001579">
    <property type="protein sequence ID" value="THG21126.1"/>
    <property type="molecule type" value="Genomic_DNA"/>
</dbReference>
<gene>
    <name evidence="1" type="ORF">TEA_022681</name>
</gene>
<comment type="caution">
    <text evidence="1">The sequence shown here is derived from an EMBL/GenBank/DDBJ whole genome shotgun (WGS) entry which is preliminary data.</text>
</comment>
<dbReference type="AlphaFoldDB" id="A0A4S4EXI2"/>
<dbReference type="Proteomes" id="UP000306102">
    <property type="component" value="Unassembled WGS sequence"/>
</dbReference>
<accession>A0A4S4EXI2</accession>
<reference evidence="1 2" key="1">
    <citation type="journal article" date="2018" name="Proc. Natl. Acad. Sci. U.S.A.">
        <title>Draft genome sequence of Camellia sinensis var. sinensis provides insights into the evolution of the tea genome and tea quality.</title>
        <authorList>
            <person name="Wei C."/>
            <person name="Yang H."/>
            <person name="Wang S."/>
            <person name="Zhao J."/>
            <person name="Liu C."/>
            <person name="Gao L."/>
            <person name="Xia E."/>
            <person name="Lu Y."/>
            <person name="Tai Y."/>
            <person name="She G."/>
            <person name="Sun J."/>
            <person name="Cao H."/>
            <person name="Tong W."/>
            <person name="Gao Q."/>
            <person name="Li Y."/>
            <person name="Deng W."/>
            <person name="Jiang X."/>
            <person name="Wang W."/>
            <person name="Chen Q."/>
            <person name="Zhang S."/>
            <person name="Li H."/>
            <person name="Wu J."/>
            <person name="Wang P."/>
            <person name="Li P."/>
            <person name="Shi C."/>
            <person name="Zheng F."/>
            <person name="Jian J."/>
            <person name="Huang B."/>
            <person name="Shan D."/>
            <person name="Shi M."/>
            <person name="Fang C."/>
            <person name="Yue Y."/>
            <person name="Li F."/>
            <person name="Li D."/>
            <person name="Wei S."/>
            <person name="Han B."/>
            <person name="Jiang C."/>
            <person name="Yin Y."/>
            <person name="Xia T."/>
            <person name="Zhang Z."/>
            <person name="Bennetzen J.L."/>
            <person name="Zhao S."/>
            <person name="Wan X."/>
        </authorList>
    </citation>
    <scope>NUCLEOTIDE SEQUENCE [LARGE SCALE GENOMIC DNA]</scope>
    <source>
        <strain evidence="2">cv. Shuchazao</strain>
        <tissue evidence="1">Leaf</tissue>
    </source>
</reference>
<organism evidence="1 2">
    <name type="scientific">Camellia sinensis var. sinensis</name>
    <name type="common">China tea</name>
    <dbReference type="NCBI Taxonomy" id="542762"/>
    <lineage>
        <taxon>Eukaryota</taxon>
        <taxon>Viridiplantae</taxon>
        <taxon>Streptophyta</taxon>
        <taxon>Embryophyta</taxon>
        <taxon>Tracheophyta</taxon>
        <taxon>Spermatophyta</taxon>
        <taxon>Magnoliopsida</taxon>
        <taxon>eudicotyledons</taxon>
        <taxon>Gunneridae</taxon>
        <taxon>Pentapetalae</taxon>
        <taxon>asterids</taxon>
        <taxon>Ericales</taxon>
        <taxon>Theaceae</taxon>
        <taxon>Camellia</taxon>
    </lineage>
</organism>
<protein>
    <submittedName>
        <fullName evidence="1">Uncharacterized protein</fullName>
    </submittedName>
</protein>
<sequence length="164" mass="18092">MAEKDQVVGMSATSLREQLGKAFIELEAHKGAAEDNVQWLEIEVFNLLCTSPTICIVMAEKDQVVGMSATSLREQLGKAFIELEAHKGAAEDNVQWEKEFKEKESKTCTMLADREGAVAAKEQDLLDRIQELKDAVVAANAEAWANHMSEPSELVDGGDDKELR</sequence>